<organism evidence="1">
    <name type="scientific">viral metagenome</name>
    <dbReference type="NCBI Taxonomy" id="1070528"/>
    <lineage>
        <taxon>unclassified sequences</taxon>
        <taxon>metagenomes</taxon>
        <taxon>organismal metagenomes</taxon>
    </lineage>
</organism>
<dbReference type="EMBL" id="MN740669">
    <property type="protein sequence ID" value="QHU06901.1"/>
    <property type="molecule type" value="Genomic_DNA"/>
</dbReference>
<reference evidence="1" key="1">
    <citation type="journal article" date="2020" name="Nature">
        <title>Giant virus diversity and host interactions through global metagenomics.</title>
        <authorList>
            <person name="Schulz F."/>
            <person name="Roux S."/>
            <person name="Paez-Espino D."/>
            <person name="Jungbluth S."/>
            <person name="Walsh D.A."/>
            <person name="Denef V.J."/>
            <person name="McMahon K.D."/>
            <person name="Konstantinidis K.T."/>
            <person name="Eloe-Fadrosh E.A."/>
            <person name="Kyrpides N.C."/>
            <person name="Woyke T."/>
        </authorList>
    </citation>
    <scope>NUCLEOTIDE SEQUENCE</scope>
    <source>
        <strain evidence="1">GVMAG-S-1038524-41</strain>
    </source>
</reference>
<protein>
    <submittedName>
        <fullName evidence="1">Uncharacterized protein</fullName>
    </submittedName>
</protein>
<sequence>MASTHESKYMSTLTSNKEISITFKLLPFLHEIGLVDLVINYEKPIELPDIEIDWALESKRFWR</sequence>
<evidence type="ECO:0000313" key="1">
    <source>
        <dbReference type="EMBL" id="QHU06901.1"/>
    </source>
</evidence>
<name>A0A6C0JPT8_9ZZZZ</name>
<accession>A0A6C0JPT8</accession>
<dbReference type="AlphaFoldDB" id="A0A6C0JPT8"/>
<proteinExistence type="predicted"/>